<comment type="caution">
    <text evidence="6">The sequence shown here is derived from an EMBL/GenBank/DDBJ whole genome shotgun (WGS) entry which is preliminary data.</text>
</comment>
<dbReference type="GO" id="GO:0006357">
    <property type="term" value="P:regulation of transcription by RNA polymerase II"/>
    <property type="evidence" value="ECO:0007669"/>
    <property type="project" value="TreeGrafter"/>
</dbReference>
<evidence type="ECO:0000313" key="7">
    <source>
        <dbReference type="Proteomes" id="UP000784294"/>
    </source>
</evidence>
<dbReference type="OrthoDB" id="1868004at2759"/>
<comment type="subcellular location">
    <subcellularLocation>
        <location evidence="1">Nucleus</location>
    </subcellularLocation>
</comment>
<reference evidence="6" key="1">
    <citation type="submission" date="2018-11" db="EMBL/GenBank/DDBJ databases">
        <authorList>
            <consortium name="Pathogen Informatics"/>
        </authorList>
    </citation>
    <scope>NUCLEOTIDE SEQUENCE</scope>
</reference>
<dbReference type="GO" id="GO:0003713">
    <property type="term" value="F:transcription coactivator activity"/>
    <property type="evidence" value="ECO:0007669"/>
    <property type="project" value="TreeGrafter"/>
</dbReference>
<dbReference type="Pfam" id="PF11571">
    <property type="entry name" value="Med27"/>
    <property type="match status" value="1"/>
</dbReference>
<keyword evidence="3" id="KW-0805">Transcription regulation</keyword>
<dbReference type="EMBL" id="CAAALY010058023">
    <property type="protein sequence ID" value="VEL22713.1"/>
    <property type="molecule type" value="Genomic_DNA"/>
</dbReference>
<sequence length="203" mass="22566">MQCMVSFRQLHPEHILIKGLDESFLLPCPDGRPHFPANEAFSDGSPHRRAQSTALSSLQSLPANTLVGRLPAMLNSNDLSVISVGLTIRSLLLPLEMPTPLQGFRIPSCELPLSLLDLFSPSRYSLYRELTRLARCALLHFSKESNPQSAVRSLFSWLHSYHAIFTVPCSKCNQLIGQSASLPVWRTYVGHDALHLHCQATVP</sequence>
<dbReference type="GO" id="GO:0016592">
    <property type="term" value="C:mediator complex"/>
    <property type="evidence" value="ECO:0007669"/>
    <property type="project" value="InterPro"/>
</dbReference>
<evidence type="ECO:0000313" key="6">
    <source>
        <dbReference type="EMBL" id="VEL22713.1"/>
    </source>
</evidence>
<comment type="similarity">
    <text evidence="2">Belongs to the Mediator complex subunit 27 family.</text>
</comment>
<dbReference type="PANTHER" id="PTHR13130">
    <property type="entry name" value="34 KDA TRANSCRIPTIONAL CO-ACTIVATOR-RELATED"/>
    <property type="match status" value="1"/>
</dbReference>
<dbReference type="AlphaFoldDB" id="A0A448WXE5"/>
<evidence type="ECO:0000256" key="4">
    <source>
        <dbReference type="ARBA" id="ARBA00023163"/>
    </source>
</evidence>
<dbReference type="InterPro" id="IPR021627">
    <property type="entry name" value="Mediator_Med27"/>
</dbReference>
<accession>A0A448WXE5</accession>
<keyword evidence="5" id="KW-0539">Nucleus</keyword>
<dbReference type="Proteomes" id="UP000784294">
    <property type="component" value="Unassembled WGS sequence"/>
</dbReference>
<proteinExistence type="inferred from homology"/>
<evidence type="ECO:0000256" key="1">
    <source>
        <dbReference type="ARBA" id="ARBA00004123"/>
    </source>
</evidence>
<evidence type="ECO:0000256" key="3">
    <source>
        <dbReference type="ARBA" id="ARBA00023015"/>
    </source>
</evidence>
<keyword evidence="7" id="KW-1185">Reference proteome</keyword>
<dbReference type="PANTHER" id="PTHR13130:SF4">
    <property type="entry name" value="MEDIATOR OF RNA POLYMERASE II TRANSCRIPTION SUBUNIT 27"/>
    <property type="match status" value="1"/>
</dbReference>
<evidence type="ECO:0000256" key="2">
    <source>
        <dbReference type="ARBA" id="ARBA00008048"/>
    </source>
</evidence>
<organism evidence="6 7">
    <name type="scientific">Protopolystoma xenopodis</name>
    <dbReference type="NCBI Taxonomy" id="117903"/>
    <lineage>
        <taxon>Eukaryota</taxon>
        <taxon>Metazoa</taxon>
        <taxon>Spiralia</taxon>
        <taxon>Lophotrochozoa</taxon>
        <taxon>Platyhelminthes</taxon>
        <taxon>Monogenea</taxon>
        <taxon>Polyopisthocotylea</taxon>
        <taxon>Polystomatidea</taxon>
        <taxon>Polystomatidae</taxon>
        <taxon>Protopolystoma</taxon>
    </lineage>
</organism>
<protein>
    <submittedName>
        <fullName evidence="6">Uncharacterized protein</fullName>
    </submittedName>
</protein>
<name>A0A448WXE5_9PLAT</name>
<evidence type="ECO:0000256" key="5">
    <source>
        <dbReference type="ARBA" id="ARBA00023242"/>
    </source>
</evidence>
<keyword evidence="4" id="KW-0804">Transcription</keyword>
<gene>
    <name evidence="6" type="ORF">PXEA_LOCUS16153</name>
</gene>